<keyword evidence="4" id="KW-1003">Cell membrane</keyword>
<evidence type="ECO:0000313" key="6">
    <source>
        <dbReference type="EMBL" id="SIN96202.1"/>
    </source>
</evidence>
<dbReference type="PROSITE" id="PS50850">
    <property type="entry name" value="MFS"/>
    <property type="match status" value="1"/>
</dbReference>
<dbReference type="Pfam" id="PF07690">
    <property type="entry name" value="MFS_1"/>
    <property type="match status" value="1"/>
</dbReference>
<proteinExistence type="inferred from homology"/>
<accession>A0A1N6FLQ4</accession>
<dbReference type="RefSeq" id="WP_074234045.1">
    <property type="nucleotide sequence ID" value="NZ_FSRK01000001.1"/>
</dbReference>
<dbReference type="HAMAP" id="MF_01118">
    <property type="entry name" value="MFS_YhhS"/>
    <property type="match status" value="1"/>
</dbReference>
<dbReference type="AlphaFoldDB" id="A0A1N6FLQ4"/>
<keyword evidence="3 4" id="KW-0472">Membrane</keyword>
<feature type="transmembrane region" description="Helical" evidence="4">
    <location>
        <begin position="282"/>
        <end position="301"/>
    </location>
</feature>
<evidence type="ECO:0000313" key="7">
    <source>
        <dbReference type="Proteomes" id="UP000185207"/>
    </source>
</evidence>
<feature type="transmembrane region" description="Helical" evidence="4">
    <location>
        <begin position="175"/>
        <end position="193"/>
    </location>
</feature>
<dbReference type="PANTHER" id="PTHR23531">
    <property type="entry name" value="QUINOLENE RESISTANCE PROTEIN NORA"/>
    <property type="match status" value="1"/>
</dbReference>
<keyword evidence="1 4" id="KW-0812">Transmembrane</keyword>
<feature type="transmembrane region" description="Helical" evidence="4">
    <location>
        <begin position="307"/>
        <end position="329"/>
    </location>
</feature>
<dbReference type="InterPro" id="IPR052714">
    <property type="entry name" value="MFS_Exporter"/>
</dbReference>
<name>A0A1N6FLQ4_9FLAO</name>
<organism evidence="6 7">
    <name type="scientific">Epilithonimonas zeae</name>
    <dbReference type="NCBI Taxonomy" id="1416779"/>
    <lineage>
        <taxon>Bacteria</taxon>
        <taxon>Pseudomonadati</taxon>
        <taxon>Bacteroidota</taxon>
        <taxon>Flavobacteriia</taxon>
        <taxon>Flavobacteriales</taxon>
        <taxon>Weeksellaceae</taxon>
        <taxon>Chryseobacterium group</taxon>
        <taxon>Epilithonimonas</taxon>
    </lineage>
</organism>
<feature type="domain" description="Major facilitator superfamily (MFS) profile" evidence="5">
    <location>
        <begin position="14"/>
        <end position="394"/>
    </location>
</feature>
<dbReference type="InterPro" id="IPR020846">
    <property type="entry name" value="MFS_dom"/>
</dbReference>
<feature type="transmembrane region" description="Helical" evidence="4">
    <location>
        <begin position="249"/>
        <end position="270"/>
    </location>
</feature>
<dbReference type="GO" id="GO:0022857">
    <property type="term" value="F:transmembrane transporter activity"/>
    <property type="evidence" value="ECO:0007669"/>
    <property type="project" value="UniProtKB-UniRule"/>
</dbReference>
<comment type="similarity">
    <text evidence="4">Belongs to the major facilitator superfamily. YhhS family.</text>
</comment>
<feature type="transmembrane region" description="Helical" evidence="4">
    <location>
        <begin position="46"/>
        <end position="69"/>
    </location>
</feature>
<dbReference type="InterPro" id="IPR036259">
    <property type="entry name" value="MFS_trans_sf"/>
</dbReference>
<feature type="transmembrane region" description="Helical" evidence="4">
    <location>
        <begin position="341"/>
        <end position="362"/>
    </location>
</feature>
<feature type="transmembrane region" description="Helical" evidence="4">
    <location>
        <begin position="148"/>
        <end position="169"/>
    </location>
</feature>
<evidence type="ECO:0000256" key="4">
    <source>
        <dbReference type="HAMAP-Rule" id="MF_01118"/>
    </source>
</evidence>
<reference evidence="7" key="1">
    <citation type="submission" date="2016-11" db="EMBL/GenBank/DDBJ databases">
        <authorList>
            <person name="Varghese N."/>
            <person name="Submissions S."/>
        </authorList>
    </citation>
    <scope>NUCLEOTIDE SEQUENCE [LARGE SCALE GENOMIC DNA]</scope>
    <source>
        <strain evidence="7">DSM 27623</strain>
    </source>
</reference>
<feature type="transmembrane region" description="Helical" evidence="4">
    <location>
        <begin position="219"/>
        <end position="243"/>
    </location>
</feature>
<gene>
    <name evidence="6" type="ORF">SAMN05444409_1346</name>
</gene>
<sequence>MDATIEQSKNFSYSIISYVFFTFIGYFIIGLSLSVLPIFISKGLGFSMLVAGIVISLQYIMTFLMRAYSGKIIDSKGPKPAVLASMISFSFTGLVLIMAYYFRFSPMISLLFLIITRLFTGGAEGMVGASPINWAIMTFGEKYTAKIISYNGVVCYGALALGASLGVTIVKNFNFYGLGILIVILGLIGFFVARTKENKTGKHASEEEQKSFWNVLGKVAPFGLCLALGGLGFATISTFITLYYDYYHWQNGAMCLSVFGILFVAGRLVFSNAINRFGGINVAIASLAVETLGLTIISLSYHPYFALIGAGITGLGFSLIFPALGVMAMKTVPSSNQGSALAGYGLFIDISLGVTGPLIGGVADAFGLPYIFPFSIGIVMLGLALAYYLKMTQSK</sequence>
<evidence type="ECO:0000256" key="2">
    <source>
        <dbReference type="ARBA" id="ARBA00022989"/>
    </source>
</evidence>
<keyword evidence="2 4" id="KW-1133">Transmembrane helix</keyword>
<feature type="transmembrane region" description="Helical" evidence="4">
    <location>
        <begin position="81"/>
        <end position="102"/>
    </location>
</feature>
<feature type="transmembrane region" description="Helical" evidence="4">
    <location>
        <begin position="108"/>
        <end position="136"/>
    </location>
</feature>
<dbReference type="STRING" id="1416779.SAMN05444409_1346"/>
<dbReference type="Gene3D" id="1.20.1250.20">
    <property type="entry name" value="MFS general substrate transporter like domains"/>
    <property type="match status" value="1"/>
</dbReference>
<protein>
    <recommendedName>
        <fullName evidence="4">Uncharacterized MFS-type transporter SAMN05444409_1346</fullName>
    </recommendedName>
</protein>
<dbReference type="InterPro" id="IPR011701">
    <property type="entry name" value="MFS"/>
</dbReference>
<dbReference type="InterPro" id="IPR023008">
    <property type="entry name" value="MFS_YhhS-like"/>
</dbReference>
<dbReference type="Proteomes" id="UP000185207">
    <property type="component" value="Unassembled WGS sequence"/>
</dbReference>
<dbReference type="PANTHER" id="PTHR23531:SF1">
    <property type="entry name" value="QUINOLENE RESISTANCE PROTEIN NORA"/>
    <property type="match status" value="1"/>
</dbReference>
<dbReference type="SUPFAM" id="SSF103473">
    <property type="entry name" value="MFS general substrate transporter"/>
    <property type="match status" value="1"/>
</dbReference>
<evidence type="ECO:0000259" key="5">
    <source>
        <dbReference type="PROSITE" id="PS50850"/>
    </source>
</evidence>
<dbReference type="EMBL" id="FSRK01000001">
    <property type="protein sequence ID" value="SIN96202.1"/>
    <property type="molecule type" value="Genomic_DNA"/>
</dbReference>
<keyword evidence="4" id="KW-0813">Transport</keyword>
<evidence type="ECO:0000256" key="3">
    <source>
        <dbReference type="ARBA" id="ARBA00023136"/>
    </source>
</evidence>
<feature type="transmembrane region" description="Helical" evidence="4">
    <location>
        <begin position="15"/>
        <end position="40"/>
    </location>
</feature>
<feature type="transmembrane region" description="Helical" evidence="4">
    <location>
        <begin position="368"/>
        <end position="389"/>
    </location>
</feature>
<comment type="subcellular location">
    <subcellularLocation>
        <location evidence="4">Cell membrane</location>
        <topology evidence="4">Multi-pass membrane protein</topology>
    </subcellularLocation>
</comment>
<keyword evidence="7" id="KW-1185">Reference proteome</keyword>
<dbReference type="GO" id="GO:0005886">
    <property type="term" value="C:plasma membrane"/>
    <property type="evidence" value="ECO:0007669"/>
    <property type="project" value="UniProtKB-SubCell"/>
</dbReference>
<dbReference type="NCBIfam" id="NF003477">
    <property type="entry name" value="PRK05122.1"/>
    <property type="match status" value="1"/>
</dbReference>
<dbReference type="OrthoDB" id="322544at2"/>
<evidence type="ECO:0000256" key="1">
    <source>
        <dbReference type="ARBA" id="ARBA00022692"/>
    </source>
</evidence>